<evidence type="ECO:0000256" key="3">
    <source>
        <dbReference type="ARBA" id="ARBA00022692"/>
    </source>
</evidence>
<feature type="transmembrane region" description="Helical" evidence="6">
    <location>
        <begin position="167"/>
        <end position="186"/>
    </location>
</feature>
<keyword evidence="5 6" id="KW-0472">Membrane</keyword>
<feature type="transmembrane region" description="Helical" evidence="6">
    <location>
        <begin position="12"/>
        <end position="28"/>
    </location>
</feature>
<keyword evidence="4 6" id="KW-1133">Transmembrane helix</keyword>
<dbReference type="SUPFAM" id="SSF103473">
    <property type="entry name" value="MFS general substrate transporter"/>
    <property type="match status" value="1"/>
</dbReference>
<evidence type="ECO:0000256" key="6">
    <source>
        <dbReference type="SAM" id="Phobius"/>
    </source>
</evidence>
<evidence type="ECO:0000256" key="4">
    <source>
        <dbReference type="ARBA" id="ARBA00022989"/>
    </source>
</evidence>
<dbReference type="Pfam" id="PF07690">
    <property type="entry name" value="MFS_1"/>
    <property type="match status" value="1"/>
</dbReference>
<feature type="transmembrane region" description="Helical" evidence="6">
    <location>
        <begin position="307"/>
        <end position="324"/>
    </location>
</feature>
<dbReference type="InterPro" id="IPR036259">
    <property type="entry name" value="MFS_trans_sf"/>
</dbReference>
<feature type="transmembrane region" description="Helical" evidence="6">
    <location>
        <begin position="140"/>
        <end position="161"/>
    </location>
</feature>
<comment type="caution">
    <text evidence="8">The sequence shown here is derived from an EMBL/GenBank/DDBJ whole genome shotgun (WGS) entry which is preliminary data.</text>
</comment>
<dbReference type="Proteomes" id="UP001576780">
    <property type="component" value="Unassembled WGS sequence"/>
</dbReference>
<reference evidence="8 9" key="1">
    <citation type="submission" date="2024-09" db="EMBL/GenBank/DDBJ databases">
        <title>Floridaenema gen nov. (Aerosakkonemataceae, Aerosakkonematales ord. nov., Cyanobacteria) from benthic tropical and subtropical fresh waters, with the description of four new species.</title>
        <authorList>
            <person name="Moretto J.A."/>
            <person name="Berthold D.E."/>
            <person name="Lefler F.W."/>
            <person name="Huang I.-S."/>
            <person name="Laughinghouse H. IV."/>
        </authorList>
    </citation>
    <scope>NUCLEOTIDE SEQUENCE [LARGE SCALE GENOMIC DNA]</scope>
    <source>
        <strain evidence="8 9">BLCC-F167</strain>
    </source>
</reference>
<evidence type="ECO:0000256" key="1">
    <source>
        <dbReference type="ARBA" id="ARBA00004651"/>
    </source>
</evidence>
<dbReference type="EMBL" id="JBHFNT010000032">
    <property type="protein sequence ID" value="MFB2833417.1"/>
    <property type="molecule type" value="Genomic_DNA"/>
</dbReference>
<keyword evidence="9" id="KW-1185">Reference proteome</keyword>
<feature type="transmembrane region" description="Helical" evidence="6">
    <location>
        <begin position="344"/>
        <end position="365"/>
    </location>
</feature>
<feature type="transmembrane region" description="Helical" evidence="6">
    <location>
        <begin position="81"/>
        <end position="100"/>
    </location>
</feature>
<evidence type="ECO:0000259" key="7">
    <source>
        <dbReference type="PROSITE" id="PS50850"/>
    </source>
</evidence>
<proteinExistence type="predicted"/>
<keyword evidence="2" id="KW-1003">Cell membrane</keyword>
<evidence type="ECO:0000256" key="5">
    <source>
        <dbReference type="ARBA" id="ARBA00023136"/>
    </source>
</evidence>
<feature type="transmembrane region" description="Helical" evidence="6">
    <location>
        <begin position="371"/>
        <end position="390"/>
    </location>
</feature>
<gene>
    <name evidence="8" type="ORF">ACE1CA_02690</name>
</gene>
<accession>A0ABV4WEX2</accession>
<feature type="transmembrane region" description="Helical" evidence="6">
    <location>
        <begin position="284"/>
        <end position="301"/>
    </location>
</feature>
<dbReference type="PANTHER" id="PTHR43124">
    <property type="entry name" value="PURINE EFFLUX PUMP PBUE"/>
    <property type="match status" value="1"/>
</dbReference>
<evidence type="ECO:0000313" key="8">
    <source>
        <dbReference type="EMBL" id="MFB2833417.1"/>
    </source>
</evidence>
<feature type="transmembrane region" description="Helical" evidence="6">
    <location>
        <begin position="251"/>
        <end position="272"/>
    </location>
</feature>
<dbReference type="PROSITE" id="PS50850">
    <property type="entry name" value="MFS"/>
    <property type="match status" value="1"/>
</dbReference>
<dbReference type="RefSeq" id="WP_413275879.1">
    <property type="nucleotide sequence ID" value="NZ_JBHFNT010000032.1"/>
</dbReference>
<dbReference type="InterPro" id="IPR011701">
    <property type="entry name" value="MFS"/>
</dbReference>
<evidence type="ECO:0000313" key="9">
    <source>
        <dbReference type="Proteomes" id="UP001576780"/>
    </source>
</evidence>
<feature type="domain" description="Major facilitator superfamily (MFS) profile" evidence="7">
    <location>
        <begin position="15"/>
        <end position="397"/>
    </location>
</feature>
<feature type="transmembrane region" description="Helical" evidence="6">
    <location>
        <begin position="222"/>
        <end position="245"/>
    </location>
</feature>
<comment type="subcellular location">
    <subcellularLocation>
        <location evidence="1">Cell membrane</location>
        <topology evidence="1">Multi-pass membrane protein</topology>
    </subcellularLocation>
</comment>
<dbReference type="InterPro" id="IPR050189">
    <property type="entry name" value="MFS_Efflux_Transporters"/>
</dbReference>
<feature type="transmembrane region" description="Helical" evidence="6">
    <location>
        <begin position="106"/>
        <end position="128"/>
    </location>
</feature>
<name>A0ABV4WEX2_9CYAN</name>
<keyword evidence="3 6" id="KW-0812">Transmembrane</keyword>
<evidence type="ECO:0000256" key="2">
    <source>
        <dbReference type="ARBA" id="ARBA00022475"/>
    </source>
</evidence>
<feature type="transmembrane region" description="Helical" evidence="6">
    <location>
        <begin position="48"/>
        <end position="69"/>
    </location>
</feature>
<dbReference type="InterPro" id="IPR020846">
    <property type="entry name" value="MFS_dom"/>
</dbReference>
<dbReference type="CDD" id="cd17324">
    <property type="entry name" value="MFS_NepI_like"/>
    <property type="match status" value="1"/>
</dbReference>
<sequence length="400" mass="43875">MTKLVGEKADSPRISLILLGAIAFMVVADMRVIDPLLRVIANEFRTSVGYTAAIISAYTIPYGLFQLVYGPLGDRIGKLKVMTFAIAIFAIGTVACAFAPSLPILIFLRFLTGVFAAGIIPLSLAYIGDNFPYTERQTAIGHYLSALMLGQILSSSLGGIFGEFLSWRDIFLLFGVASMGIAFIFWQGTKEYQIQPDNKEVKNGFAFLKPYWQLINQPSARLVITTVFIEGFFLYGSFGYMGAFIRDRYHLPYIVIGVLLSGFGIGGLLYSASVKLLVRRLGESGLVLVGGSLIFICYLSVSLFKTWLVFIPGTILSGLGFYMFHSTLQTRATEMSPESRGTAVSLFAFNLFLGQGIGAAAIGRIVDNFGYIPAFIFSGIAIVLLAIWFVNKSRQFQDTY</sequence>
<dbReference type="Gene3D" id="1.20.1250.20">
    <property type="entry name" value="MFS general substrate transporter like domains"/>
    <property type="match status" value="1"/>
</dbReference>
<dbReference type="PANTHER" id="PTHR43124:SF3">
    <property type="entry name" value="CHLORAMPHENICOL EFFLUX PUMP RV0191"/>
    <property type="match status" value="1"/>
</dbReference>
<organism evidence="8 9">
    <name type="scientific">Floridaenema evergladense BLCC-F167</name>
    <dbReference type="NCBI Taxonomy" id="3153639"/>
    <lineage>
        <taxon>Bacteria</taxon>
        <taxon>Bacillati</taxon>
        <taxon>Cyanobacteriota</taxon>
        <taxon>Cyanophyceae</taxon>
        <taxon>Oscillatoriophycideae</taxon>
        <taxon>Aerosakkonematales</taxon>
        <taxon>Aerosakkonemataceae</taxon>
        <taxon>Floridanema</taxon>
        <taxon>Floridanema evergladense</taxon>
    </lineage>
</organism>
<protein>
    <submittedName>
        <fullName evidence="8">MFS transporter</fullName>
    </submittedName>
</protein>